<dbReference type="Proteomes" id="UP001319080">
    <property type="component" value="Unassembled WGS sequence"/>
</dbReference>
<dbReference type="InterPro" id="IPR016035">
    <property type="entry name" value="Acyl_Trfase/lysoPLipase"/>
</dbReference>
<name>A0AAP2GUL6_9BACT</name>
<keyword evidence="3" id="KW-0732">Signal</keyword>
<feature type="short sequence motif" description="DGA/G" evidence="2">
    <location>
        <begin position="211"/>
        <end position="213"/>
    </location>
</feature>
<dbReference type="InterPro" id="IPR052580">
    <property type="entry name" value="Lipid_Hydrolase"/>
</dbReference>
<evidence type="ECO:0000259" key="4">
    <source>
        <dbReference type="PROSITE" id="PS51635"/>
    </source>
</evidence>
<dbReference type="PROSITE" id="PS51635">
    <property type="entry name" value="PNPLA"/>
    <property type="match status" value="1"/>
</dbReference>
<evidence type="ECO:0000256" key="3">
    <source>
        <dbReference type="SAM" id="SignalP"/>
    </source>
</evidence>
<keyword evidence="1 2" id="KW-0443">Lipid metabolism</keyword>
<reference evidence="5 6" key="1">
    <citation type="submission" date="2021-05" db="EMBL/GenBank/DDBJ databases">
        <title>A Polyphasic approach of four new species of the genus Ohtaekwangia: Ohtaekwangia histidinii sp. nov., Ohtaekwangia cretensis sp. nov., Ohtaekwangia indiensis sp. nov., Ohtaekwangia reichenbachii sp. nov. from diverse environment.</title>
        <authorList>
            <person name="Octaviana S."/>
        </authorList>
    </citation>
    <scope>NUCLEOTIDE SEQUENCE [LARGE SCALE GENOMIC DNA]</scope>
    <source>
        <strain evidence="5 6">PWU5</strain>
    </source>
</reference>
<sequence>MKRFLFVLLTLSGTSSYVFGQYTNLVFEGAGIRGVAYAGVIQELEHRNLLVNVQRVGGTSAGAIAAMTLSLGYTGKEIEDIIYNLKLQRFNDGKFFFIGGMSRLSHRYGWYRGKAFTRWLEEIIAAKTGDANITFGQLHDRRFRDLYVTGTSLNHQKLLVFSHEHYPDMKVKDAVRISMSIPLYFEAVCIDSVGRVVDHRQATTRDDIMVDGGFMGNYPIFLFDSIPVPGTRIAASHTLGFRIDTPEQIRYDTSRNGLAPIDIDRFNQYLGAFYSYVLENLNRSGLTDADWKRTVSISSGTIGPKIRKLSVNEKDTLMSNGRVALQHYLDSLP</sequence>
<dbReference type="InterPro" id="IPR002641">
    <property type="entry name" value="PNPLA_dom"/>
</dbReference>
<accession>A0AAP2GUL6</accession>
<dbReference type="CDD" id="cd07207">
    <property type="entry name" value="Pat_ExoU_VipD_like"/>
    <property type="match status" value="1"/>
</dbReference>
<dbReference type="RefSeq" id="WP_254085287.1">
    <property type="nucleotide sequence ID" value="NZ_JAHESE010000015.1"/>
</dbReference>
<dbReference type="GO" id="GO:0016042">
    <property type="term" value="P:lipid catabolic process"/>
    <property type="evidence" value="ECO:0007669"/>
    <property type="project" value="UniProtKB-UniRule"/>
</dbReference>
<feature type="domain" description="PNPLA" evidence="4">
    <location>
        <begin position="25"/>
        <end position="224"/>
    </location>
</feature>
<feature type="active site" description="Proton acceptor" evidence="2">
    <location>
        <position position="211"/>
    </location>
</feature>
<evidence type="ECO:0000313" key="6">
    <source>
        <dbReference type="Proteomes" id="UP001319080"/>
    </source>
</evidence>
<dbReference type="SUPFAM" id="SSF52151">
    <property type="entry name" value="FabD/lysophospholipase-like"/>
    <property type="match status" value="1"/>
</dbReference>
<proteinExistence type="predicted"/>
<feature type="short sequence motif" description="GXSXG" evidence="2">
    <location>
        <begin position="58"/>
        <end position="62"/>
    </location>
</feature>
<feature type="active site" description="Nucleophile" evidence="2">
    <location>
        <position position="60"/>
    </location>
</feature>
<dbReference type="Pfam" id="PF01734">
    <property type="entry name" value="Patatin"/>
    <property type="match status" value="1"/>
</dbReference>
<evidence type="ECO:0000313" key="5">
    <source>
        <dbReference type="EMBL" id="MBT1709708.1"/>
    </source>
</evidence>
<keyword evidence="6" id="KW-1185">Reference proteome</keyword>
<keyword evidence="2" id="KW-0378">Hydrolase</keyword>
<feature type="chain" id="PRO_5043019840" evidence="3">
    <location>
        <begin position="21"/>
        <end position="333"/>
    </location>
</feature>
<comment type="caution">
    <text evidence="5">The sequence shown here is derived from an EMBL/GenBank/DDBJ whole genome shotgun (WGS) entry which is preliminary data.</text>
</comment>
<protein>
    <submittedName>
        <fullName evidence="5">Patatin-like phospholipase family protein</fullName>
    </submittedName>
</protein>
<dbReference type="Gene3D" id="3.40.1090.10">
    <property type="entry name" value="Cytosolic phospholipase A2 catalytic domain"/>
    <property type="match status" value="2"/>
</dbReference>
<dbReference type="EMBL" id="JAHESE010000015">
    <property type="protein sequence ID" value="MBT1709708.1"/>
    <property type="molecule type" value="Genomic_DNA"/>
</dbReference>
<feature type="signal peptide" evidence="3">
    <location>
        <begin position="1"/>
        <end position="20"/>
    </location>
</feature>
<evidence type="ECO:0000256" key="1">
    <source>
        <dbReference type="ARBA" id="ARBA00023098"/>
    </source>
</evidence>
<dbReference type="AlphaFoldDB" id="A0AAP2GUL6"/>
<dbReference type="PANTHER" id="PTHR46394">
    <property type="entry name" value="ANNEXIN"/>
    <property type="match status" value="1"/>
</dbReference>
<evidence type="ECO:0000256" key="2">
    <source>
        <dbReference type="PROSITE-ProRule" id="PRU01161"/>
    </source>
</evidence>
<dbReference type="GO" id="GO:0016787">
    <property type="term" value="F:hydrolase activity"/>
    <property type="evidence" value="ECO:0007669"/>
    <property type="project" value="UniProtKB-UniRule"/>
</dbReference>
<dbReference type="PANTHER" id="PTHR46394:SF1">
    <property type="entry name" value="PNPLA DOMAIN-CONTAINING PROTEIN"/>
    <property type="match status" value="1"/>
</dbReference>
<gene>
    <name evidence="5" type="ORF">KK062_15805</name>
</gene>
<keyword evidence="2" id="KW-0442">Lipid degradation</keyword>
<organism evidence="5 6">
    <name type="scientific">Dawidia cretensis</name>
    <dbReference type="NCBI Taxonomy" id="2782350"/>
    <lineage>
        <taxon>Bacteria</taxon>
        <taxon>Pseudomonadati</taxon>
        <taxon>Bacteroidota</taxon>
        <taxon>Cytophagia</taxon>
        <taxon>Cytophagales</taxon>
        <taxon>Chryseotaleaceae</taxon>
        <taxon>Dawidia</taxon>
    </lineage>
</organism>
<feature type="short sequence motif" description="GXGXXG" evidence="2">
    <location>
        <begin position="29"/>
        <end position="34"/>
    </location>
</feature>